<dbReference type="EMBL" id="JBHGPK010000024">
    <property type="protein sequence ID" value="MFC2253882.1"/>
    <property type="molecule type" value="Genomic_DNA"/>
</dbReference>
<dbReference type="Proteomes" id="UP001555786">
    <property type="component" value="Unassembled WGS sequence"/>
</dbReference>
<proteinExistence type="inferred from homology"/>
<dbReference type="InterPro" id="IPR043129">
    <property type="entry name" value="ATPase_NBD"/>
</dbReference>
<reference evidence="8 10" key="2">
    <citation type="submission" date="2024-09" db="EMBL/GenBank/DDBJ databases">
        <title>Description of Labrys sedimenti sp. nov., isolated from a diclofenac-degrading enrichment culture, and genome-based reclassification of Labrys portucalensis as a later heterotypic synonym of Labrys neptuniae.</title>
        <authorList>
            <person name="Tancsics A."/>
            <person name="Csepanyi A."/>
        </authorList>
    </citation>
    <scope>NUCLEOTIDE SEQUENCE [LARGE SCALE GENOMIC DNA]</scope>
    <source>
        <strain evidence="8 10">LMG 23412</strain>
    </source>
</reference>
<gene>
    <name evidence="7" type="ORF">ABXS05_19080</name>
    <name evidence="8" type="ORF">ACETRX_29905</name>
</gene>
<keyword evidence="3 4" id="KW-0418">Kinase</keyword>
<sequence length="502" mass="53464">MTQDLILAIDVGTGSARAALVEAGKGAILEIAASEYDQIVPAFGWAEQRPSDWWSGTVAAIRTVLARQENAAARIQAVAACGQMHGTVLVDGHGNPTRDTAPLWNDKRTAGLVAAFERDNPPGSYLSESGNPPTPAWPGFKLAWLRDNDPEAYRAASTVLMPKDYINLRLTGEIAMDEGDASCSFLMNPASGTWSTAMIDRLGLDAAKLPPIRSPLDILGHVTAGAALETGLAQGTPVLVGGADYPVAVLGSGVVHPGTASDVMGTSSIITLVTNEPLLDPEICNVRTVEGHWGPFTLLETGGDAMRWARRAFHEKALSYGDIVAKAAEAPAGAEGLFFLPFLAGERLGAHRNARAQFFGIGAKHGLAHLHRATLEGVAFAVNRHIRVMEASTGQKLERVVASGGGAKTELWLKIKASAYNVPILVPEETECGLVGCAAMAATALGRFGKVEDAVRHFVRYGAEILPDSAWAETYARMQPVFDRLYRHSQALYDDLDRLQQG</sequence>
<evidence type="ECO:0000259" key="6">
    <source>
        <dbReference type="Pfam" id="PF02782"/>
    </source>
</evidence>
<dbReference type="InterPro" id="IPR018483">
    <property type="entry name" value="Carb_kinase_FGGY_CS"/>
</dbReference>
<dbReference type="CDD" id="cd07808">
    <property type="entry name" value="ASKHA_NBD_FGGY_EcXK-like"/>
    <property type="match status" value="1"/>
</dbReference>
<dbReference type="EMBL" id="JBFNQD010000006">
    <property type="protein sequence ID" value="MEW9307665.1"/>
    <property type="molecule type" value="Genomic_DNA"/>
</dbReference>
<dbReference type="PIRSF" id="PIRSF000538">
    <property type="entry name" value="GlpK"/>
    <property type="match status" value="1"/>
</dbReference>
<evidence type="ECO:0000313" key="9">
    <source>
        <dbReference type="Proteomes" id="UP001555786"/>
    </source>
</evidence>
<comment type="caution">
    <text evidence="8">The sequence shown here is derived from an EMBL/GenBank/DDBJ whole genome shotgun (WGS) entry which is preliminary data.</text>
</comment>
<dbReference type="InterPro" id="IPR050406">
    <property type="entry name" value="FGGY_Carb_Kinase"/>
</dbReference>
<feature type="domain" description="Carbohydrate kinase FGGY N-terminal" evidence="5">
    <location>
        <begin position="6"/>
        <end position="251"/>
    </location>
</feature>
<dbReference type="InterPro" id="IPR018485">
    <property type="entry name" value="FGGY_C"/>
</dbReference>
<reference evidence="7 9" key="1">
    <citation type="submission" date="2024-07" db="EMBL/GenBank/DDBJ databases">
        <title>Description of Labrys sedimenti sp. nov., isolated from a diclofenac-degrading enrichment culture.</title>
        <authorList>
            <person name="Tancsics A."/>
            <person name="Csepanyi A."/>
        </authorList>
    </citation>
    <scope>NUCLEOTIDE SEQUENCE [LARGE SCALE GENOMIC DNA]</scope>
    <source>
        <strain evidence="7 9">LMG 23578</strain>
    </source>
</reference>
<evidence type="ECO:0000256" key="4">
    <source>
        <dbReference type="RuleBase" id="RU003733"/>
    </source>
</evidence>
<dbReference type="InterPro" id="IPR018484">
    <property type="entry name" value="FGGY_N"/>
</dbReference>
<name>A0ABV6ZP19_9HYPH</name>
<keyword evidence="2 4" id="KW-0808">Transferase</keyword>
<evidence type="ECO:0000313" key="10">
    <source>
        <dbReference type="Proteomes" id="UP001595190"/>
    </source>
</evidence>
<organism evidence="8 10">
    <name type="scientific">Labrys neptuniae</name>
    <dbReference type="NCBI Taxonomy" id="376174"/>
    <lineage>
        <taxon>Bacteria</taxon>
        <taxon>Pseudomonadati</taxon>
        <taxon>Pseudomonadota</taxon>
        <taxon>Alphaproteobacteria</taxon>
        <taxon>Hyphomicrobiales</taxon>
        <taxon>Xanthobacteraceae</taxon>
        <taxon>Labrys</taxon>
    </lineage>
</organism>
<accession>A0ABV6ZP19</accession>
<dbReference type="Proteomes" id="UP001595190">
    <property type="component" value="Unassembled WGS sequence"/>
</dbReference>
<dbReference type="SUPFAM" id="SSF53067">
    <property type="entry name" value="Actin-like ATPase domain"/>
    <property type="match status" value="2"/>
</dbReference>
<dbReference type="Gene3D" id="3.30.420.40">
    <property type="match status" value="2"/>
</dbReference>
<comment type="similarity">
    <text evidence="1 4">Belongs to the FGGY kinase family.</text>
</comment>
<evidence type="ECO:0000259" key="5">
    <source>
        <dbReference type="Pfam" id="PF00370"/>
    </source>
</evidence>
<evidence type="ECO:0000256" key="3">
    <source>
        <dbReference type="ARBA" id="ARBA00022777"/>
    </source>
</evidence>
<dbReference type="Pfam" id="PF00370">
    <property type="entry name" value="FGGY_N"/>
    <property type="match status" value="1"/>
</dbReference>
<keyword evidence="9" id="KW-1185">Reference proteome</keyword>
<dbReference type="PROSITE" id="PS00445">
    <property type="entry name" value="FGGY_KINASES_2"/>
    <property type="match status" value="1"/>
</dbReference>
<dbReference type="RefSeq" id="WP_367625037.1">
    <property type="nucleotide sequence ID" value="NZ_JBFNQD010000006.1"/>
</dbReference>
<dbReference type="InterPro" id="IPR000577">
    <property type="entry name" value="Carb_kinase_FGGY"/>
</dbReference>
<evidence type="ECO:0000256" key="2">
    <source>
        <dbReference type="ARBA" id="ARBA00022679"/>
    </source>
</evidence>
<dbReference type="PANTHER" id="PTHR43095:SF5">
    <property type="entry name" value="XYLULOSE KINASE"/>
    <property type="match status" value="1"/>
</dbReference>
<protein>
    <submittedName>
        <fullName evidence="7 8">FGGY-family carbohydrate kinase</fullName>
    </submittedName>
</protein>
<dbReference type="Pfam" id="PF02782">
    <property type="entry name" value="FGGY_C"/>
    <property type="match status" value="1"/>
</dbReference>
<evidence type="ECO:0000256" key="1">
    <source>
        <dbReference type="ARBA" id="ARBA00009156"/>
    </source>
</evidence>
<evidence type="ECO:0000313" key="8">
    <source>
        <dbReference type="EMBL" id="MFC2253882.1"/>
    </source>
</evidence>
<dbReference type="GO" id="GO:0016301">
    <property type="term" value="F:kinase activity"/>
    <property type="evidence" value="ECO:0007669"/>
    <property type="project" value="UniProtKB-KW"/>
</dbReference>
<dbReference type="PANTHER" id="PTHR43095">
    <property type="entry name" value="SUGAR KINASE"/>
    <property type="match status" value="1"/>
</dbReference>
<evidence type="ECO:0000313" key="7">
    <source>
        <dbReference type="EMBL" id="MEW9307665.1"/>
    </source>
</evidence>
<feature type="domain" description="Carbohydrate kinase FGGY C-terminal" evidence="6">
    <location>
        <begin position="263"/>
        <end position="444"/>
    </location>
</feature>